<dbReference type="EMBL" id="OU015569">
    <property type="protein sequence ID" value="CAG5094178.1"/>
    <property type="molecule type" value="Genomic_DNA"/>
</dbReference>
<sequence>MFRQQDPNDLQYVRRITTPHSKEIKYVKAEPNEEFHRFLAELQPNDIHTIDFEEHLNVYSKGEAVGTVGISVDLRVEDNIIQIEAETNIEAAGMESRQQLLCNLTAKLELRYEKRIEETLQFEKTTEINYLTGKGYKVTQTTYFFDSETEQKSEMFVNVEKWQHILSEGACVVLQRLLPKVGVYEIELPYLDVDAKLISLSSLSSLGHGKQKINEKEVEVVGIRRSTQTAYGKNSYRLWLFEDGHICVRETDQGELQAKVSEVPTLVQDKEDKVPEFPEKRIFWRDDIMLRSEYRQKAAAILRQNQQYLTENPQIVSVVRDFYTAVITEKPEDIYAFAREHFSAFQEQ</sequence>
<evidence type="ECO:0000313" key="2">
    <source>
        <dbReference type="EMBL" id="CAG5094178.1"/>
    </source>
</evidence>
<dbReference type="InterPro" id="IPR048777">
    <property type="entry name" value="CATIP_N"/>
</dbReference>
<reference evidence="2 3" key="1">
    <citation type="submission" date="2021-04" db="EMBL/GenBank/DDBJ databases">
        <authorList>
            <person name="Bliznina A."/>
        </authorList>
    </citation>
    <scope>NUCLEOTIDE SEQUENCE [LARGE SCALE GENOMIC DNA]</scope>
</reference>
<feature type="domain" description="Ciliogenesis-associated TTC17-interacting protein N-terminal" evidence="1">
    <location>
        <begin position="37"/>
        <end position="249"/>
    </location>
</feature>
<accession>A0ABN7SDG2</accession>
<organism evidence="2 3">
    <name type="scientific">Oikopleura dioica</name>
    <name type="common">Tunicate</name>
    <dbReference type="NCBI Taxonomy" id="34765"/>
    <lineage>
        <taxon>Eukaryota</taxon>
        <taxon>Metazoa</taxon>
        <taxon>Chordata</taxon>
        <taxon>Tunicata</taxon>
        <taxon>Appendicularia</taxon>
        <taxon>Copelata</taxon>
        <taxon>Oikopleuridae</taxon>
        <taxon>Oikopleura</taxon>
    </lineage>
</organism>
<dbReference type="Pfam" id="PF21772">
    <property type="entry name" value="CATIP_N"/>
    <property type="match status" value="1"/>
</dbReference>
<gene>
    <name evidence="2" type="ORF">OKIOD_LOCUS4876</name>
</gene>
<proteinExistence type="predicted"/>
<dbReference type="SUPFAM" id="SSF47391">
    <property type="entry name" value="Dimerization-anchoring domain of cAMP-dependent PK regulatory subunit"/>
    <property type="match status" value="1"/>
</dbReference>
<protein>
    <submittedName>
        <fullName evidence="2">Oidioi.mRNA.OKI2018_I69.XSR.g13318.t1.cds</fullName>
    </submittedName>
</protein>
<dbReference type="Proteomes" id="UP001158576">
    <property type="component" value="Chromosome XSR"/>
</dbReference>
<name>A0ABN7SDG2_OIKDI</name>
<keyword evidence="3" id="KW-1185">Reference proteome</keyword>
<evidence type="ECO:0000259" key="1">
    <source>
        <dbReference type="Pfam" id="PF21772"/>
    </source>
</evidence>
<dbReference type="InterPro" id="IPR047501">
    <property type="entry name" value="DD_CATIP"/>
</dbReference>
<dbReference type="CDD" id="cd22973">
    <property type="entry name" value="DD_CATIP"/>
    <property type="match status" value="1"/>
</dbReference>
<evidence type="ECO:0000313" key="3">
    <source>
        <dbReference type="Proteomes" id="UP001158576"/>
    </source>
</evidence>
<dbReference type="Gene3D" id="1.20.890.10">
    <property type="entry name" value="cAMP-dependent protein kinase regulatory subunit, dimerization-anchoring domain"/>
    <property type="match status" value="1"/>
</dbReference>